<accession>A0AAV2EHU8</accession>
<feature type="region of interest" description="Disordered" evidence="1">
    <location>
        <begin position="1"/>
        <end position="91"/>
    </location>
</feature>
<feature type="compositionally biased region" description="Basic and acidic residues" evidence="1">
    <location>
        <begin position="49"/>
        <end position="58"/>
    </location>
</feature>
<dbReference type="EMBL" id="OZ034817">
    <property type="protein sequence ID" value="CAL1385389.1"/>
    <property type="molecule type" value="Genomic_DNA"/>
</dbReference>
<evidence type="ECO:0000313" key="3">
    <source>
        <dbReference type="Proteomes" id="UP001497516"/>
    </source>
</evidence>
<organism evidence="2 3">
    <name type="scientific">Linum trigynum</name>
    <dbReference type="NCBI Taxonomy" id="586398"/>
    <lineage>
        <taxon>Eukaryota</taxon>
        <taxon>Viridiplantae</taxon>
        <taxon>Streptophyta</taxon>
        <taxon>Embryophyta</taxon>
        <taxon>Tracheophyta</taxon>
        <taxon>Spermatophyta</taxon>
        <taxon>Magnoliopsida</taxon>
        <taxon>eudicotyledons</taxon>
        <taxon>Gunneridae</taxon>
        <taxon>Pentapetalae</taxon>
        <taxon>rosids</taxon>
        <taxon>fabids</taxon>
        <taxon>Malpighiales</taxon>
        <taxon>Linaceae</taxon>
        <taxon>Linum</taxon>
    </lineage>
</organism>
<feature type="compositionally biased region" description="Polar residues" evidence="1">
    <location>
        <begin position="82"/>
        <end position="91"/>
    </location>
</feature>
<evidence type="ECO:0000256" key="1">
    <source>
        <dbReference type="SAM" id="MobiDB-lite"/>
    </source>
</evidence>
<proteinExistence type="predicted"/>
<dbReference type="Proteomes" id="UP001497516">
    <property type="component" value="Chromosome 4"/>
</dbReference>
<reference evidence="2 3" key="1">
    <citation type="submission" date="2024-04" db="EMBL/GenBank/DDBJ databases">
        <authorList>
            <person name="Fracassetti M."/>
        </authorList>
    </citation>
    <scope>NUCLEOTIDE SEQUENCE [LARGE SCALE GENOMIC DNA]</scope>
</reference>
<protein>
    <submittedName>
        <fullName evidence="2">Uncharacterized protein</fullName>
    </submittedName>
</protein>
<sequence length="91" mass="10288">MRRSQQEQEDGEELLRDSDGEDGERGEERLQHTRTADDDDGQRGQGVCYRREMTRGSDGDDDAETGDNDPDWEAMPKGEAQPGTSTGKRWQ</sequence>
<feature type="compositionally biased region" description="Acidic residues" evidence="1">
    <location>
        <begin position="59"/>
        <end position="72"/>
    </location>
</feature>
<evidence type="ECO:0000313" key="2">
    <source>
        <dbReference type="EMBL" id="CAL1385389.1"/>
    </source>
</evidence>
<keyword evidence="3" id="KW-1185">Reference proteome</keyword>
<gene>
    <name evidence="2" type="ORF">LTRI10_LOCUS26533</name>
</gene>
<dbReference type="AlphaFoldDB" id="A0AAV2EHU8"/>
<name>A0AAV2EHU8_9ROSI</name>
<feature type="compositionally biased region" description="Basic and acidic residues" evidence="1">
    <location>
        <begin position="26"/>
        <end position="36"/>
    </location>
</feature>